<dbReference type="InterPro" id="IPR029033">
    <property type="entry name" value="His_PPase_superfam"/>
</dbReference>
<protein>
    <recommendedName>
        <fullName evidence="1">Alpha-ribazole phosphatase</fullName>
        <ecNumber evidence="1">3.1.3.73</ecNumber>
    </recommendedName>
</protein>
<dbReference type="InterPro" id="IPR017578">
    <property type="entry name" value="Ribazole_CobC"/>
</dbReference>
<accession>A0A9D1XRV7</accession>
<dbReference type="GO" id="GO:0005737">
    <property type="term" value="C:cytoplasm"/>
    <property type="evidence" value="ECO:0007669"/>
    <property type="project" value="TreeGrafter"/>
</dbReference>
<gene>
    <name evidence="2" type="primary">cobC</name>
    <name evidence="2" type="ORF">H9848_06195</name>
</gene>
<dbReference type="SUPFAM" id="SSF53254">
    <property type="entry name" value="Phosphoglycerate mutase-like"/>
    <property type="match status" value="1"/>
</dbReference>
<organism evidence="2 3">
    <name type="scientific">Candidatus Parabacteroides intestinigallinarum</name>
    <dbReference type="NCBI Taxonomy" id="2838722"/>
    <lineage>
        <taxon>Bacteria</taxon>
        <taxon>Pseudomonadati</taxon>
        <taxon>Bacteroidota</taxon>
        <taxon>Bacteroidia</taxon>
        <taxon>Bacteroidales</taxon>
        <taxon>Tannerellaceae</taxon>
        <taxon>Parabacteroides</taxon>
    </lineage>
</organism>
<dbReference type="Gene3D" id="3.40.50.1240">
    <property type="entry name" value="Phosphoglycerate mutase-like"/>
    <property type="match status" value="1"/>
</dbReference>
<reference evidence="2" key="1">
    <citation type="journal article" date="2021" name="PeerJ">
        <title>Extensive microbial diversity within the chicken gut microbiome revealed by metagenomics and culture.</title>
        <authorList>
            <person name="Gilroy R."/>
            <person name="Ravi A."/>
            <person name="Getino M."/>
            <person name="Pursley I."/>
            <person name="Horton D.L."/>
            <person name="Alikhan N.F."/>
            <person name="Baker D."/>
            <person name="Gharbi K."/>
            <person name="Hall N."/>
            <person name="Watson M."/>
            <person name="Adriaenssens E.M."/>
            <person name="Foster-Nyarko E."/>
            <person name="Jarju S."/>
            <person name="Secka A."/>
            <person name="Antonio M."/>
            <person name="Oren A."/>
            <person name="Chaudhuri R.R."/>
            <person name="La Ragione R."/>
            <person name="Hildebrand F."/>
            <person name="Pallen M.J."/>
        </authorList>
    </citation>
    <scope>NUCLEOTIDE SEQUENCE</scope>
    <source>
        <strain evidence="2">ChiHecec2B26-12326</strain>
    </source>
</reference>
<dbReference type="GO" id="GO:0009236">
    <property type="term" value="P:cobalamin biosynthetic process"/>
    <property type="evidence" value="ECO:0007669"/>
    <property type="project" value="UniProtKB-UniRule"/>
</dbReference>
<name>A0A9D1XRV7_9BACT</name>
<comment type="caution">
    <text evidence="2">The sequence shown here is derived from an EMBL/GenBank/DDBJ whole genome shotgun (WGS) entry which is preliminary data.</text>
</comment>
<dbReference type="AlphaFoldDB" id="A0A9D1XRV7"/>
<dbReference type="InterPro" id="IPR050275">
    <property type="entry name" value="PGM_Phosphatase"/>
</dbReference>
<evidence type="ECO:0000313" key="3">
    <source>
        <dbReference type="Proteomes" id="UP000823847"/>
    </source>
</evidence>
<dbReference type="CDD" id="cd07067">
    <property type="entry name" value="HP_PGM_like"/>
    <property type="match status" value="1"/>
</dbReference>
<dbReference type="InterPro" id="IPR013078">
    <property type="entry name" value="His_Pase_superF_clade-1"/>
</dbReference>
<dbReference type="PANTHER" id="PTHR48100:SF1">
    <property type="entry name" value="HISTIDINE PHOSPHATASE FAMILY PROTEIN-RELATED"/>
    <property type="match status" value="1"/>
</dbReference>
<reference evidence="2" key="2">
    <citation type="submission" date="2021-04" db="EMBL/GenBank/DDBJ databases">
        <authorList>
            <person name="Gilroy R."/>
        </authorList>
    </citation>
    <scope>NUCLEOTIDE SEQUENCE</scope>
    <source>
        <strain evidence="2">ChiHecec2B26-12326</strain>
    </source>
</reference>
<dbReference type="Proteomes" id="UP000823847">
    <property type="component" value="Unassembled WGS sequence"/>
</dbReference>
<evidence type="ECO:0000313" key="2">
    <source>
        <dbReference type="EMBL" id="HIX86181.1"/>
    </source>
</evidence>
<dbReference type="PANTHER" id="PTHR48100">
    <property type="entry name" value="BROAD-SPECIFICITY PHOSPHATASE YOR283W-RELATED"/>
    <property type="match status" value="1"/>
</dbReference>
<dbReference type="SMART" id="SM00855">
    <property type="entry name" value="PGAM"/>
    <property type="match status" value="1"/>
</dbReference>
<dbReference type="EMBL" id="DXEN01000046">
    <property type="protein sequence ID" value="HIX86181.1"/>
    <property type="molecule type" value="Genomic_DNA"/>
</dbReference>
<dbReference type="Pfam" id="PF00300">
    <property type="entry name" value="His_Phos_1"/>
    <property type="match status" value="1"/>
</dbReference>
<dbReference type="EC" id="3.1.3.73" evidence="1"/>
<dbReference type="NCBIfam" id="TIGR03162">
    <property type="entry name" value="ribazole_cobC"/>
    <property type="match status" value="1"/>
</dbReference>
<sequence>MEIYLIRHTSVDVPAGYVYGQTDVPLKASFEEEAAKVKEGLDGSRFDKVFTSPLSRCMRLASFCGYPEAEREERIKEINFGEWEMLPWDSISSDPRSKAWFQDWIHISTPGGESLQEQFERVSDFLDGLRTGEARKVCLFTHGGVLTCARVYAGEYPLREAFRHVPPYGSIIRIEI</sequence>
<dbReference type="GO" id="GO:0043755">
    <property type="term" value="F:alpha-ribazole phosphatase activity"/>
    <property type="evidence" value="ECO:0007669"/>
    <property type="project" value="UniProtKB-UniRule"/>
</dbReference>
<evidence type="ECO:0000256" key="1">
    <source>
        <dbReference type="NCBIfam" id="TIGR03162"/>
    </source>
</evidence>
<proteinExistence type="predicted"/>